<gene>
    <name evidence="2" type="ORF">EII35_14900</name>
</gene>
<feature type="chain" id="PRO_5038437357" evidence="1">
    <location>
        <begin position="25"/>
        <end position="208"/>
    </location>
</feature>
<reference evidence="2 3" key="1">
    <citation type="submission" date="2018-11" db="EMBL/GenBank/DDBJ databases">
        <title>Genomes From Bacteria Associated with the Canine Oral Cavity: a Test Case for Automated Genome-Based Taxonomic Assignment.</title>
        <authorList>
            <person name="Coil D.A."/>
            <person name="Jospin G."/>
            <person name="Darling A.E."/>
            <person name="Wallis C."/>
            <person name="Davis I.J."/>
            <person name="Harris S."/>
            <person name="Eisen J.A."/>
            <person name="Holcombe L.J."/>
            <person name="O'Flynn C."/>
        </authorList>
    </citation>
    <scope>NUCLEOTIDE SEQUENCE [LARGE SCALE GENOMIC DNA]</scope>
    <source>
        <strain evidence="2 3">OH2822_COT-296</strain>
    </source>
</reference>
<sequence length="208" mass="23607">MTRPRTTTALIALTLTLTACTPTAPEPPPATPTSPTLIHMSTRQPDPWDITILNGWEVVHRNEYGLSVTHLLEGKDGAAKAAGFFIKRRRGDSVYERMNKGSEPDYPIEPQDVFHHEHQRLLIREVVDITILPERLIGGENAFGFSSVDITEARHGLQETWFVVRHDGVWQFTMQPAHWEETIPPEIYQMLDSFHWETTEPSPTATES</sequence>
<dbReference type="AlphaFoldDB" id="A0A3P1WN25"/>
<protein>
    <submittedName>
        <fullName evidence="2">Uncharacterized protein</fullName>
    </submittedName>
</protein>
<evidence type="ECO:0000313" key="3">
    <source>
        <dbReference type="Proteomes" id="UP000280935"/>
    </source>
</evidence>
<feature type="signal peptide" evidence="1">
    <location>
        <begin position="1"/>
        <end position="24"/>
    </location>
</feature>
<proteinExistence type="predicted"/>
<accession>A0A3P1WN25</accession>
<keyword evidence="1" id="KW-0732">Signal</keyword>
<dbReference type="PROSITE" id="PS51257">
    <property type="entry name" value="PROKAR_LIPOPROTEIN"/>
    <property type="match status" value="1"/>
</dbReference>
<name>A0A3P1WN25_9ACTN</name>
<organism evidence="2 3">
    <name type="scientific">Arachnia propionica</name>
    <dbReference type="NCBI Taxonomy" id="1750"/>
    <lineage>
        <taxon>Bacteria</taxon>
        <taxon>Bacillati</taxon>
        <taxon>Actinomycetota</taxon>
        <taxon>Actinomycetes</taxon>
        <taxon>Propionibacteriales</taxon>
        <taxon>Propionibacteriaceae</taxon>
        <taxon>Arachnia</taxon>
    </lineage>
</organism>
<dbReference type="OrthoDB" id="3735742at2"/>
<dbReference type="EMBL" id="RQYT01000065">
    <property type="protein sequence ID" value="RRD47605.1"/>
    <property type="molecule type" value="Genomic_DNA"/>
</dbReference>
<comment type="caution">
    <text evidence="2">The sequence shown here is derived from an EMBL/GenBank/DDBJ whole genome shotgun (WGS) entry which is preliminary data.</text>
</comment>
<dbReference type="RefSeq" id="WP_125229251.1">
    <property type="nucleotide sequence ID" value="NZ_RQYT01000065.1"/>
</dbReference>
<dbReference type="Proteomes" id="UP000280935">
    <property type="component" value="Unassembled WGS sequence"/>
</dbReference>
<evidence type="ECO:0000313" key="2">
    <source>
        <dbReference type="EMBL" id="RRD47605.1"/>
    </source>
</evidence>
<evidence type="ECO:0000256" key="1">
    <source>
        <dbReference type="SAM" id="SignalP"/>
    </source>
</evidence>